<feature type="region of interest" description="Disordered" evidence="3">
    <location>
        <begin position="224"/>
        <end position="247"/>
    </location>
</feature>
<protein>
    <submittedName>
        <fullName evidence="5">Long chain fatty acid CoA ligase 5</fullName>
    </submittedName>
</protein>
<dbReference type="InterPro" id="IPR020845">
    <property type="entry name" value="AMP-binding_CS"/>
</dbReference>
<proteinExistence type="predicted"/>
<dbReference type="Gene3D" id="3.40.50.12780">
    <property type="entry name" value="N-terminal domain of ligase-like"/>
    <property type="match status" value="2"/>
</dbReference>
<comment type="caution">
    <text evidence="5">The sequence shown here is derived from an EMBL/GenBank/DDBJ whole genome shotgun (WGS) entry which is preliminary data.</text>
</comment>
<dbReference type="KEGG" id="gla:GL50803_009062"/>
<gene>
    <name evidence="5" type="ORF">GL50803_009062</name>
</gene>
<dbReference type="STRING" id="184922.A8BND4"/>
<dbReference type="HOGENOM" id="CLU_000022_45_4_1"/>
<dbReference type="Pfam" id="PF00501">
    <property type="entry name" value="AMP-binding"/>
    <property type="match status" value="2"/>
</dbReference>
<keyword evidence="6" id="KW-1185">Reference proteome</keyword>
<dbReference type="PROSITE" id="PS00455">
    <property type="entry name" value="AMP_BINDING"/>
    <property type="match status" value="1"/>
</dbReference>
<evidence type="ECO:0000259" key="4">
    <source>
        <dbReference type="Pfam" id="PF00501"/>
    </source>
</evidence>
<dbReference type="InterPro" id="IPR042099">
    <property type="entry name" value="ANL_N_sf"/>
</dbReference>
<keyword evidence="1" id="KW-0547">Nucleotide-binding</keyword>
<feature type="domain" description="AMP-dependent synthetase/ligase" evidence="4">
    <location>
        <begin position="69"/>
        <end position="177"/>
    </location>
</feature>
<dbReference type="PANTHER" id="PTHR43272:SF33">
    <property type="entry name" value="AMP-BINDING DOMAIN-CONTAINING PROTEIN-RELATED"/>
    <property type="match status" value="1"/>
</dbReference>
<dbReference type="GO" id="GO:0004467">
    <property type="term" value="F:long-chain fatty acid-CoA ligase activity"/>
    <property type="evidence" value="ECO:0000318"/>
    <property type="project" value="GO_Central"/>
</dbReference>
<keyword evidence="5" id="KW-0436">Ligase</keyword>
<sequence>MSDFICPFDAPGLDVSGDACTGLRIMQKTTLVTPGLRFLGTREFLRPMTAPPVLKSSKFDPPYKGSRGDFEWYSYAQVYKMTVELALGLQALGITKGSKVGVISTNRVEWVVLDLACIALGAVLVPIYDTQSTEEVILVANDSQISILFVAPDRLPKWADAASRCPSVKAVIIFDDRLDDRALVSDYYSQFANSFSCPDGKTVSLAMPTHTSTVPRRMEEFDEGDRKYGCHNPRRRTPEEQNAVEGTKSRYSRIISTACDTASGSHGAHFYLPDKKDIPHLGHQLFTMDKGKYGQPETVQQLMKLVSGTYHQVTTLGRETDRYKAMFSKYAQSSATGLAGYSYLYSDDFPITSFPSLDLEVSQRDDLMTLIYTSGTTGNPKGVKLSHGNVMHTAISMQCSRLLPLQGQQHYTLSFLPNAHIFMRVINFVSIHSGACMGFWQGDIKMLVEDVQMLCPTFFVAVPRVLNKLFDGIMAKVSALSSFKRFVFFAAYGSRRKALLAGRPWPGLTNKIFSSTKALLGGRCSLCVTGSAPLSQKVGEFLRIACDMEVFEGWGMSETAAHGVVQPTSTLHWGTVGVTLDSSTKIRLTSVPDMDYLVTDKPNPRGEVWIKGPSVFSGYYNDDAKTKETLTEDGWFMTGDIGEYDRSLGELRLIDRKRGIFKLAQGEYISATTIENAISRCKYVEQCIMHGSRFESCVLCVVVLNVDMCQKELGHAIPKDVEGKLEITLQDPSAYPRLKDLFMQVLQAIQKTCKENSLRSFEIPKALVVEGDPWTPENGCLTPAMKVKKINVLKRHETTLTDIYRRINHAGLQNVTPQGAVELYLDSLVSGPMSDTASSGFSGFSGFSRPSSK</sequence>
<dbReference type="GO" id="GO:0005783">
    <property type="term" value="C:endoplasmic reticulum"/>
    <property type="evidence" value="ECO:0000318"/>
    <property type="project" value="GO_Central"/>
</dbReference>
<dbReference type="EMBL" id="AACB03000004">
    <property type="protein sequence ID" value="KAE8302539.1"/>
    <property type="molecule type" value="Genomic_DNA"/>
</dbReference>
<dbReference type="RefSeq" id="XP_001705891.1">
    <property type="nucleotide sequence ID" value="XM_001705839.1"/>
</dbReference>
<dbReference type="FunCoup" id="A8BND4">
    <property type="interactions" value="68"/>
</dbReference>
<evidence type="ECO:0000313" key="6">
    <source>
        <dbReference type="Proteomes" id="UP000001548"/>
    </source>
</evidence>
<name>A8BND4_GIAIC</name>
<evidence type="ECO:0000313" key="5">
    <source>
        <dbReference type="EMBL" id="KAE8302539.1"/>
    </source>
</evidence>
<organism evidence="5 6">
    <name type="scientific">Giardia intestinalis (strain ATCC 50803 / WB clone C6)</name>
    <name type="common">Giardia lamblia</name>
    <dbReference type="NCBI Taxonomy" id="184922"/>
    <lineage>
        <taxon>Eukaryota</taxon>
        <taxon>Metamonada</taxon>
        <taxon>Diplomonadida</taxon>
        <taxon>Hexamitidae</taxon>
        <taxon>Giardiinae</taxon>
        <taxon>Giardia</taxon>
    </lineage>
</organism>
<evidence type="ECO:0000256" key="1">
    <source>
        <dbReference type="ARBA" id="ARBA00022741"/>
    </source>
</evidence>
<dbReference type="GO" id="GO:0005524">
    <property type="term" value="F:ATP binding"/>
    <property type="evidence" value="ECO:0007669"/>
    <property type="project" value="UniProtKB-KW"/>
</dbReference>
<evidence type="ECO:0000256" key="2">
    <source>
        <dbReference type="ARBA" id="ARBA00022840"/>
    </source>
</evidence>
<evidence type="ECO:0000256" key="3">
    <source>
        <dbReference type="SAM" id="MobiDB-lite"/>
    </source>
</evidence>
<dbReference type="PANTHER" id="PTHR43272">
    <property type="entry name" value="LONG-CHAIN-FATTY-ACID--COA LIGASE"/>
    <property type="match status" value="1"/>
</dbReference>
<accession>A8BND4</accession>
<dbReference type="GO" id="GO:0016020">
    <property type="term" value="C:membrane"/>
    <property type="evidence" value="ECO:0000318"/>
    <property type="project" value="GO_Central"/>
</dbReference>
<dbReference type="OMA" id="SHVYGLM"/>
<dbReference type="InterPro" id="IPR000873">
    <property type="entry name" value="AMP-dep_synth/lig_dom"/>
</dbReference>
<feature type="domain" description="AMP-dependent synthetase/ligase" evidence="4">
    <location>
        <begin position="360"/>
        <end position="620"/>
    </location>
</feature>
<dbReference type="VEuPathDB" id="GiardiaDB:GL50803_9062"/>
<dbReference type="GeneID" id="5698776"/>
<dbReference type="SUPFAM" id="SSF56801">
    <property type="entry name" value="Acetyl-CoA synthetase-like"/>
    <property type="match status" value="1"/>
</dbReference>
<dbReference type="Proteomes" id="UP000001548">
    <property type="component" value="Unassembled WGS sequence"/>
</dbReference>
<reference evidence="5 6" key="1">
    <citation type="journal article" date="2007" name="Science">
        <title>Genomic minimalism in the early diverging intestinal parasite Giardia lamblia.</title>
        <authorList>
            <person name="Morrison H.G."/>
            <person name="McArthur A.G."/>
            <person name="Gillin F.D."/>
            <person name="Aley S.B."/>
            <person name="Adam R.D."/>
            <person name="Olsen G.J."/>
            <person name="Best A.A."/>
            <person name="Cande W.Z."/>
            <person name="Chen F."/>
            <person name="Cipriano M.J."/>
            <person name="Davids B.J."/>
            <person name="Dawson S.C."/>
            <person name="Elmendorf H.G."/>
            <person name="Hehl A.B."/>
            <person name="Holder M.E."/>
            <person name="Huse S.M."/>
            <person name="Kim U.U."/>
            <person name="Lasek-Nesselquist E."/>
            <person name="Manning G."/>
            <person name="Nigam A."/>
            <person name="Nixon J.E."/>
            <person name="Palm D."/>
            <person name="Passamaneck N.E."/>
            <person name="Prabhu A."/>
            <person name="Reich C.I."/>
            <person name="Reiner D.S."/>
            <person name="Samuelson J."/>
            <person name="Svard S.G."/>
            <person name="Sogin M.L."/>
        </authorList>
    </citation>
    <scope>NUCLEOTIDE SEQUENCE [LARGE SCALE GENOMIC DNA]</scope>
    <source>
        <strain evidence="5 6">WB C6</strain>
    </source>
</reference>
<dbReference type="AlphaFoldDB" id="A8BND4"/>
<keyword evidence="2" id="KW-0067">ATP-binding</keyword>